<accession>A0A9X2XCB1</accession>
<dbReference type="CDD" id="cd07735">
    <property type="entry name" value="class_II_PDE_MBL-fold"/>
    <property type="match status" value="1"/>
</dbReference>
<reference evidence="2" key="1">
    <citation type="submission" date="2022-08" db="EMBL/GenBank/DDBJ databases">
        <title>Chelativorans sichuanense sp. nov., a paraffin oil-degrading bacterium isolated from a mixture of oil-based drill cuttings and paddy soil.</title>
        <authorList>
            <person name="Yu J."/>
            <person name="Liu H."/>
            <person name="Chen Q."/>
        </authorList>
    </citation>
    <scope>NUCLEOTIDE SEQUENCE</scope>
    <source>
        <strain evidence="2">SCAU 2101</strain>
    </source>
</reference>
<keyword evidence="3" id="KW-1185">Reference proteome</keyword>
<dbReference type="PANTHER" id="PTHR28283:SF1">
    <property type="entry name" value="3',5'-CYCLIC-NUCLEOTIDE PHOSPHODIESTERASE 1"/>
    <property type="match status" value="1"/>
</dbReference>
<dbReference type="PRINTS" id="PR00388">
    <property type="entry name" value="PDIESTERASE2"/>
</dbReference>
<dbReference type="RefSeq" id="WP_261516789.1">
    <property type="nucleotide sequence ID" value="NZ_JAODNV010000019.1"/>
</dbReference>
<proteinExistence type="inferred from homology"/>
<comment type="caution">
    <text evidence="2">The sequence shown here is derived from an EMBL/GenBank/DDBJ whole genome shotgun (WGS) entry which is preliminary data.</text>
</comment>
<dbReference type="InterPro" id="IPR000396">
    <property type="entry name" value="Pdiesterase2"/>
</dbReference>
<comment type="similarity">
    <text evidence="1">Belongs to the cyclic nucleotide phosphodiesterase class-II family.</text>
</comment>
<dbReference type="AlphaFoldDB" id="A0A9X2XCB1"/>
<keyword evidence="1" id="KW-0114">cAMP</keyword>
<dbReference type="Gene3D" id="3.60.15.10">
    <property type="entry name" value="Ribonuclease Z/Hydroxyacylglutathione hydrolase-like"/>
    <property type="match status" value="1"/>
</dbReference>
<evidence type="ECO:0000313" key="2">
    <source>
        <dbReference type="EMBL" id="MCT8991847.1"/>
    </source>
</evidence>
<sequence length="328" mass="35939">MAQPLSRLRLPHCFRLLRMQMVGSTSVTLGARGGIEDGNLSAFMVAPAGDPRAVTCDAGSLVNGLRVADAKGVFDGVRVPEDSPYTRIGYVLTEQIKGYLITHAHMDHLAGLVIASPDDSNKPIYALASVNERIQRNYFNWEAWPNFGTAGKEPHLKKYELRDLPAGEKTMIDGTAMQVTAFPLSHSGVESTAFLIESGDNALLCFGDTGPDTVEKTTRMRDVWAAVAERVKQKQLRAIIIEVSYTNTQPDGFLFGHLTPNYLIASLQELEAMAGPGSLTDLPVVISHIKYSLKKGETPQETILRELQAANSPEVRFIVPEQGQAWQF</sequence>
<dbReference type="PIRSF" id="PIRSF000962">
    <property type="entry name" value="Cyc_nuc_PDEase"/>
    <property type="match status" value="1"/>
</dbReference>
<dbReference type="PANTHER" id="PTHR28283">
    <property type="entry name" value="3',5'-CYCLIC-NUCLEOTIDE PHOSPHODIESTERASE 1"/>
    <property type="match status" value="1"/>
</dbReference>
<evidence type="ECO:0000313" key="3">
    <source>
        <dbReference type="Proteomes" id="UP001149009"/>
    </source>
</evidence>
<dbReference type="SUPFAM" id="SSF56281">
    <property type="entry name" value="Metallo-hydrolase/oxidoreductase"/>
    <property type="match status" value="1"/>
</dbReference>
<dbReference type="Pfam" id="PF02112">
    <property type="entry name" value="PDEase_II"/>
    <property type="match status" value="1"/>
</dbReference>
<dbReference type="EMBL" id="JAODNV010000019">
    <property type="protein sequence ID" value="MCT8991847.1"/>
    <property type="molecule type" value="Genomic_DNA"/>
</dbReference>
<dbReference type="GO" id="GO:1902660">
    <property type="term" value="P:negative regulation of glucose mediated signaling pathway"/>
    <property type="evidence" value="ECO:0007669"/>
    <property type="project" value="TreeGrafter"/>
</dbReference>
<dbReference type="InterPro" id="IPR036866">
    <property type="entry name" value="RibonucZ/Hydroxyglut_hydro"/>
</dbReference>
<keyword evidence="1" id="KW-0378">Hydrolase</keyword>
<protein>
    <submittedName>
        <fullName evidence="2">3',5'-cyclic-nucleotide phosphodiesterase</fullName>
    </submittedName>
</protein>
<evidence type="ECO:0000256" key="1">
    <source>
        <dbReference type="PIRNR" id="PIRNR000962"/>
    </source>
</evidence>
<dbReference type="GO" id="GO:0004115">
    <property type="term" value="F:3',5'-cyclic-AMP phosphodiesterase activity"/>
    <property type="evidence" value="ECO:0007669"/>
    <property type="project" value="UniProtKB-UniRule"/>
</dbReference>
<dbReference type="Proteomes" id="UP001149009">
    <property type="component" value="Unassembled WGS sequence"/>
</dbReference>
<dbReference type="GO" id="GO:0047555">
    <property type="term" value="F:3',5'-cyclic-GMP phosphodiesterase activity"/>
    <property type="evidence" value="ECO:0007669"/>
    <property type="project" value="TreeGrafter"/>
</dbReference>
<organism evidence="2 3">
    <name type="scientific">Chelativorans petroleitrophicus</name>
    <dbReference type="NCBI Taxonomy" id="2975484"/>
    <lineage>
        <taxon>Bacteria</taxon>
        <taxon>Pseudomonadati</taxon>
        <taxon>Pseudomonadota</taxon>
        <taxon>Alphaproteobacteria</taxon>
        <taxon>Hyphomicrobiales</taxon>
        <taxon>Phyllobacteriaceae</taxon>
        <taxon>Chelativorans</taxon>
    </lineage>
</organism>
<name>A0A9X2XCB1_9HYPH</name>
<dbReference type="GO" id="GO:0006198">
    <property type="term" value="P:cAMP catabolic process"/>
    <property type="evidence" value="ECO:0007669"/>
    <property type="project" value="UniProtKB-UniRule"/>
</dbReference>
<gene>
    <name evidence="2" type="ORF">NYR54_16375</name>
</gene>